<evidence type="ECO:0000256" key="2">
    <source>
        <dbReference type="ARBA" id="ARBA00004613"/>
    </source>
</evidence>
<evidence type="ECO:0000256" key="7">
    <source>
        <dbReference type="ARBA" id="ARBA00023157"/>
    </source>
</evidence>
<name>S5UH36_ANOFI</name>
<feature type="signal peptide" evidence="8">
    <location>
        <begin position="1"/>
        <end position="15"/>
    </location>
</feature>
<feature type="chain" id="PRO_5012045412" evidence="8">
    <location>
        <begin position="16"/>
        <end position="121"/>
    </location>
</feature>
<comment type="subcellular location">
    <subcellularLocation>
        <location evidence="2">Secreted</location>
    </subcellularLocation>
</comment>
<evidence type="ECO:0000256" key="1">
    <source>
        <dbReference type="ARBA" id="ARBA00003920"/>
    </source>
</evidence>
<evidence type="ECO:0000256" key="3">
    <source>
        <dbReference type="ARBA" id="ARBA00006552"/>
    </source>
</evidence>
<evidence type="ECO:0000256" key="5">
    <source>
        <dbReference type="ARBA" id="ARBA00022525"/>
    </source>
</evidence>
<evidence type="ECO:0000256" key="6">
    <source>
        <dbReference type="ARBA" id="ARBA00022702"/>
    </source>
</evidence>
<evidence type="ECO:0000259" key="9">
    <source>
        <dbReference type="Pfam" id="PF00007"/>
    </source>
</evidence>
<keyword evidence="6" id="KW-0372">Hormone</keyword>
<dbReference type="Gene3D" id="2.10.90.10">
    <property type="entry name" value="Cystine-knot cytokines"/>
    <property type="match status" value="1"/>
</dbReference>
<dbReference type="InterPro" id="IPR029034">
    <property type="entry name" value="Cystine-knot_cytokine"/>
</dbReference>
<accession>S5UH36</accession>
<proteinExistence type="evidence at transcript level"/>
<comment type="similarity">
    <text evidence="3">Belongs to the glycoprotein hormones subunit beta family.</text>
</comment>
<feature type="domain" description="Glycoprotein hormone subunit beta" evidence="9">
    <location>
        <begin position="21"/>
        <end position="110"/>
    </location>
</feature>
<organism evidence="10">
    <name type="scientific">Anoplopoma fimbria</name>
    <name type="common">Sablefish</name>
    <dbReference type="NCBI Taxonomy" id="229290"/>
    <lineage>
        <taxon>Eukaryota</taxon>
        <taxon>Metazoa</taxon>
        <taxon>Chordata</taxon>
        <taxon>Craniata</taxon>
        <taxon>Vertebrata</taxon>
        <taxon>Euteleostomi</taxon>
        <taxon>Actinopterygii</taxon>
        <taxon>Neopterygii</taxon>
        <taxon>Teleostei</taxon>
        <taxon>Neoteleostei</taxon>
        <taxon>Acanthomorphata</taxon>
        <taxon>Eupercaria</taxon>
        <taxon>Perciformes</taxon>
        <taxon>Cottioidei</taxon>
        <taxon>Anoplopomatales</taxon>
        <taxon>Anoplopomatidae</taxon>
        <taxon>Anoplopoma</taxon>
    </lineage>
</organism>
<dbReference type="GO" id="GO:0007186">
    <property type="term" value="P:G protein-coupled receptor signaling pathway"/>
    <property type="evidence" value="ECO:0007669"/>
    <property type="project" value="TreeGrafter"/>
</dbReference>
<dbReference type="SMART" id="SM00068">
    <property type="entry name" value="GHB"/>
    <property type="match status" value="1"/>
</dbReference>
<comment type="subunit">
    <text evidence="4">Heterodimer of an alpha and a beta chain.</text>
</comment>
<dbReference type="AlphaFoldDB" id="S5UH36"/>
<sequence length="121" mass="13306" precursor="true">MQLVVMAAVLGMVAAGQDCCFSCRLTNCRIPVESCGRTVFIDTTICEGQCFNRDPVYTSPQHRHEYDTCNGDWSYEVKHIDGCPDGVTYPVARNCKCNVCNPNESTDCEGFPGDVSSCLSF</sequence>
<dbReference type="PANTHER" id="PTHR11515:SF11">
    <property type="entry name" value="LUTROPIN SUBUNIT BETA"/>
    <property type="match status" value="1"/>
</dbReference>
<evidence type="ECO:0000256" key="4">
    <source>
        <dbReference type="ARBA" id="ARBA00011870"/>
    </source>
</evidence>
<protein>
    <submittedName>
        <fullName evidence="10">Follicle-stimulating hormone beta subunit</fullName>
    </submittedName>
</protein>
<evidence type="ECO:0000256" key="8">
    <source>
        <dbReference type="SAM" id="SignalP"/>
    </source>
</evidence>
<evidence type="ECO:0000313" key="10">
    <source>
        <dbReference type="EMBL" id="AGS55583.1"/>
    </source>
</evidence>
<dbReference type="InterPro" id="IPR001545">
    <property type="entry name" value="Gonadotropin_bsu"/>
</dbReference>
<dbReference type="GO" id="GO:0005615">
    <property type="term" value="C:extracellular space"/>
    <property type="evidence" value="ECO:0007669"/>
    <property type="project" value="TreeGrafter"/>
</dbReference>
<dbReference type="CDD" id="cd00069">
    <property type="entry name" value="GHB_like"/>
    <property type="match status" value="1"/>
</dbReference>
<dbReference type="PANTHER" id="PTHR11515">
    <property type="entry name" value="GLYCOPROTEIN HORMONE BETA CHAIN"/>
    <property type="match status" value="1"/>
</dbReference>
<keyword evidence="8" id="KW-0732">Signal</keyword>
<dbReference type="GO" id="GO:0005179">
    <property type="term" value="F:hormone activity"/>
    <property type="evidence" value="ECO:0007669"/>
    <property type="project" value="UniProtKB-KW"/>
</dbReference>
<keyword evidence="7" id="KW-1015">Disulfide bond</keyword>
<dbReference type="GO" id="GO:0005737">
    <property type="term" value="C:cytoplasm"/>
    <property type="evidence" value="ECO:0007669"/>
    <property type="project" value="TreeGrafter"/>
</dbReference>
<dbReference type="EMBL" id="KC161994">
    <property type="protein sequence ID" value="AGS55583.1"/>
    <property type="molecule type" value="mRNA"/>
</dbReference>
<reference evidence="10" key="1">
    <citation type="journal article" date="2013" name="Gen. Comp. Endocrinol.">
        <title>Molecular characterization and quantification of sablefish (Anoplopoma fimbria) gonadotropins and their receptors: Reproductive dysfunction in female captive broodstock.</title>
        <authorList>
            <person name="Guzman J.M."/>
            <person name="Adam Luckenbach J."/>
            <person name="Swanson P."/>
        </authorList>
    </citation>
    <scope>NUCLEOTIDE SEQUENCE</scope>
</reference>
<dbReference type="GO" id="GO:0030728">
    <property type="term" value="P:ovulation"/>
    <property type="evidence" value="ECO:0007669"/>
    <property type="project" value="TreeGrafter"/>
</dbReference>
<dbReference type="SUPFAM" id="SSF57501">
    <property type="entry name" value="Cystine-knot cytokines"/>
    <property type="match status" value="1"/>
</dbReference>
<dbReference type="InterPro" id="IPR006208">
    <property type="entry name" value="Glyco_hormone_CN"/>
</dbReference>
<keyword evidence="5" id="KW-0964">Secreted</keyword>
<comment type="function">
    <text evidence="1">Involved in gametogenesis and steroidogenesis.</text>
</comment>
<dbReference type="Pfam" id="PF00007">
    <property type="entry name" value="Cys_knot"/>
    <property type="match status" value="1"/>
</dbReference>